<evidence type="ECO:0000313" key="5">
    <source>
        <dbReference type="Proteomes" id="UP000198724"/>
    </source>
</evidence>
<gene>
    <name evidence="4" type="ORF">SAMN05421739_102558</name>
</gene>
<dbReference type="Proteomes" id="UP000198724">
    <property type="component" value="Unassembled WGS sequence"/>
</dbReference>
<evidence type="ECO:0000259" key="3">
    <source>
        <dbReference type="Pfam" id="PF07995"/>
    </source>
</evidence>
<evidence type="ECO:0000313" key="4">
    <source>
        <dbReference type="EMBL" id="SFG44817.1"/>
    </source>
</evidence>
<keyword evidence="2" id="KW-0732">Signal</keyword>
<reference evidence="5" key="1">
    <citation type="submission" date="2016-10" db="EMBL/GenBank/DDBJ databases">
        <authorList>
            <person name="Varghese N."/>
            <person name="Submissions S."/>
        </authorList>
    </citation>
    <scope>NUCLEOTIDE SEQUENCE [LARGE SCALE GENOMIC DNA]</scope>
    <source>
        <strain evidence="5">LP51</strain>
    </source>
</reference>
<dbReference type="Gene3D" id="2.120.10.30">
    <property type="entry name" value="TolB, C-terminal domain"/>
    <property type="match status" value="1"/>
</dbReference>
<name>A0A1I2S1V2_9BACT</name>
<organism evidence="4 5">
    <name type="scientific">Pontibacter chinhatensis</name>
    <dbReference type="NCBI Taxonomy" id="1436961"/>
    <lineage>
        <taxon>Bacteria</taxon>
        <taxon>Pseudomonadati</taxon>
        <taxon>Bacteroidota</taxon>
        <taxon>Cytophagia</taxon>
        <taxon>Cytophagales</taxon>
        <taxon>Hymenobacteraceae</taxon>
        <taxon>Pontibacter</taxon>
    </lineage>
</organism>
<dbReference type="InterPro" id="IPR012938">
    <property type="entry name" value="Glc/Sorbosone_DH"/>
</dbReference>
<evidence type="ECO:0000256" key="1">
    <source>
        <dbReference type="SAM" id="MobiDB-lite"/>
    </source>
</evidence>
<dbReference type="InterPro" id="IPR011041">
    <property type="entry name" value="Quinoprot_gluc/sorb_DH_b-prop"/>
</dbReference>
<accession>A0A1I2S1V2</accession>
<feature type="domain" description="Glucose/Sorbosone dehydrogenase" evidence="3">
    <location>
        <begin position="159"/>
        <end position="327"/>
    </location>
</feature>
<sequence>MKRTLRFLCLAFAISTLSMSCDSESENKDTAKTGPTENEQAEDEGGGIGLPTGPVDKDLERIKLPEGFRIDFYARDVENARSMAMSETGILFVGTRSNDKVFAVVDANKDGKADEVVEVASGLTSPNGVALRNGDLYVAEISRILKFPNIEQTFRNKPKYEVVYDKYPTETHHGWKYIAFGPDGKLYVPVGAPCNICKEKDPVYASITRLNPDGTGMEVYAEGVRNTVGFDWHPETKNLYFTDNGRDMMGDNLPPDELNRATEKGQHFGYPYCHAGTISDPEFGKQGNCQDFVAPVQNLTPHGAALGMKFYTGKMFPQEYKNRIFIAEHGSWNRSEKSGYRLMQAITDGSGNITSYEPFAEGWLEGEKDWGRPVDVLVMKDGSLLVSDDKYNAIYRITYAK</sequence>
<evidence type="ECO:0000256" key="2">
    <source>
        <dbReference type="SAM" id="SignalP"/>
    </source>
</evidence>
<dbReference type="EMBL" id="FOOT01000002">
    <property type="protein sequence ID" value="SFG44817.1"/>
    <property type="molecule type" value="Genomic_DNA"/>
</dbReference>
<feature type="region of interest" description="Disordered" evidence="1">
    <location>
        <begin position="23"/>
        <end position="56"/>
    </location>
</feature>
<dbReference type="PANTHER" id="PTHR33546">
    <property type="entry name" value="LARGE, MULTIFUNCTIONAL SECRETED PROTEIN-RELATED"/>
    <property type="match status" value="1"/>
</dbReference>
<dbReference type="RefSeq" id="WP_394333076.1">
    <property type="nucleotide sequence ID" value="NZ_FOOT01000002.1"/>
</dbReference>
<protein>
    <submittedName>
        <fullName evidence="4">Glucose/arabinose dehydrogenase, beta-propeller fold</fullName>
    </submittedName>
</protein>
<keyword evidence="5" id="KW-1185">Reference proteome</keyword>
<dbReference type="PANTHER" id="PTHR33546:SF1">
    <property type="entry name" value="LARGE, MULTIFUNCTIONAL SECRETED PROTEIN"/>
    <property type="match status" value="1"/>
</dbReference>
<dbReference type="InterPro" id="IPR011042">
    <property type="entry name" value="6-blade_b-propeller_TolB-like"/>
</dbReference>
<feature type="chain" id="PRO_5011487135" evidence="2">
    <location>
        <begin position="21"/>
        <end position="401"/>
    </location>
</feature>
<dbReference type="AlphaFoldDB" id="A0A1I2S1V2"/>
<dbReference type="Pfam" id="PF07995">
    <property type="entry name" value="GSDH"/>
    <property type="match status" value="1"/>
</dbReference>
<dbReference type="STRING" id="1436961.SAMN05421739_102558"/>
<dbReference type="PROSITE" id="PS51257">
    <property type="entry name" value="PROKAR_LIPOPROTEIN"/>
    <property type="match status" value="1"/>
</dbReference>
<feature type="signal peptide" evidence="2">
    <location>
        <begin position="1"/>
        <end position="20"/>
    </location>
</feature>
<proteinExistence type="predicted"/>
<dbReference type="SUPFAM" id="SSF50952">
    <property type="entry name" value="Soluble quinoprotein glucose dehydrogenase"/>
    <property type="match status" value="1"/>
</dbReference>